<keyword evidence="1" id="KW-0121">Carboxypeptidase</keyword>
<dbReference type="GO" id="GO:0006508">
    <property type="term" value="P:proteolysis"/>
    <property type="evidence" value="ECO:0007669"/>
    <property type="project" value="UniProtKB-KW"/>
</dbReference>
<feature type="domain" description="Penicillin-binding protein transpeptidase" evidence="10">
    <location>
        <begin position="302"/>
        <end position="554"/>
    </location>
</feature>
<proteinExistence type="predicted"/>
<evidence type="ECO:0000256" key="9">
    <source>
        <dbReference type="SAM" id="Phobius"/>
    </source>
</evidence>
<keyword evidence="4 12" id="KW-0808">Transferase</keyword>
<evidence type="ECO:0000259" key="10">
    <source>
        <dbReference type="Pfam" id="PF00905"/>
    </source>
</evidence>
<organism evidence="12">
    <name type="scientific">uncultured bacterium</name>
    <name type="common">gcode 4</name>
    <dbReference type="NCBI Taxonomy" id="1234023"/>
    <lineage>
        <taxon>Bacteria</taxon>
        <taxon>environmental samples</taxon>
    </lineage>
</organism>
<keyword evidence="9" id="KW-0472">Membrane</keyword>
<keyword evidence="5" id="KW-0378">Hydrolase</keyword>
<keyword evidence="6" id="KW-0511">Multifunctional enzyme</keyword>
<dbReference type="InterPro" id="IPR012338">
    <property type="entry name" value="Beta-lactam/transpept-like"/>
</dbReference>
<dbReference type="InterPro" id="IPR036950">
    <property type="entry name" value="PBP_transglycosylase"/>
</dbReference>
<dbReference type="PANTHER" id="PTHR32282:SF15">
    <property type="entry name" value="PENICILLIN-BINDING PROTEIN 1C"/>
    <property type="match status" value="1"/>
</dbReference>
<dbReference type="EC" id="2.4.99.28" evidence="7"/>
<feature type="domain" description="Glycosyl transferase family 51" evidence="11">
    <location>
        <begin position="55"/>
        <end position="222"/>
    </location>
</feature>
<dbReference type="GO" id="GO:0009252">
    <property type="term" value="P:peptidoglycan biosynthetic process"/>
    <property type="evidence" value="ECO:0007669"/>
    <property type="project" value="TreeGrafter"/>
</dbReference>
<dbReference type="GO" id="GO:0004180">
    <property type="term" value="F:carboxypeptidase activity"/>
    <property type="evidence" value="ECO:0007669"/>
    <property type="project" value="UniProtKB-KW"/>
</dbReference>
<evidence type="ECO:0000256" key="8">
    <source>
        <dbReference type="ARBA" id="ARBA00049902"/>
    </source>
</evidence>
<dbReference type="GO" id="GO:0030288">
    <property type="term" value="C:outer membrane-bounded periplasmic space"/>
    <property type="evidence" value="ECO:0007669"/>
    <property type="project" value="TreeGrafter"/>
</dbReference>
<reference evidence="12" key="1">
    <citation type="journal article" date="2012" name="Science">
        <title>Fermentation, hydrogen, and sulfur metabolism in multiple uncultivated bacterial phyla.</title>
        <authorList>
            <person name="Wrighton K.C."/>
            <person name="Thomas B.C."/>
            <person name="Sharon I."/>
            <person name="Miller C.S."/>
            <person name="Castelle C.J."/>
            <person name="VerBerkmoes N.C."/>
            <person name="Wilkins M.J."/>
            <person name="Hettich R.L."/>
            <person name="Lipton M.S."/>
            <person name="Williams K.H."/>
            <person name="Long P.E."/>
            <person name="Banfield J.F."/>
        </authorList>
    </citation>
    <scope>NUCLEOTIDE SEQUENCE [LARGE SCALE GENOMIC DNA]</scope>
</reference>
<dbReference type="SUPFAM" id="SSF56601">
    <property type="entry name" value="beta-lactamase/transpeptidase-like"/>
    <property type="match status" value="1"/>
</dbReference>
<dbReference type="Gene3D" id="1.10.3810.10">
    <property type="entry name" value="Biosynthetic peptidoglycan transglycosylase-like"/>
    <property type="match status" value="1"/>
</dbReference>
<evidence type="ECO:0000256" key="4">
    <source>
        <dbReference type="ARBA" id="ARBA00022679"/>
    </source>
</evidence>
<dbReference type="PANTHER" id="PTHR32282">
    <property type="entry name" value="BINDING PROTEIN TRANSPEPTIDASE, PUTATIVE-RELATED"/>
    <property type="match status" value="1"/>
</dbReference>
<evidence type="ECO:0000259" key="11">
    <source>
        <dbReference type="Pfam" id="PF00912"/>
    </source>
</evidence>
<dbReference type="InterPro" id="IPR001264">
    <property type="entry name" value="Glyco_trans_51"/>
</dbReference>
<evidence type="ECO:0000256" key="7">
    <source>
        <dbReference type="ARBA" id="ARBA00044770"/>
    </source>
</evidence>
<gene>
    <name evidence="12" type="ORF">ACD_49C00060G0067</name>
</gene>
<dbReference type="AlphaFoldDB" id="K2ADV5"/>
<comment type="catalytic activity">
    <reaction evidence="8">
        <text>[GlcNAc-(1-&gt;4)-Mur2Ac(oyl-L-Ala-gamma-D-Glu-L-Lys-D-Ala-D-Ala)](n)-di-trans,octa-cis-undecaprenyl diphosphate + beta-D-GlcNAc-(1-&gt;4)-Mur2Ac(oyl-L-Ala-gamma-D-Glu-L-Lys-D-Ala-D-Ala)-di-trans,octa-cis-undecaprenyl diphosphate = [GlcNAc-(1-&gt;4)-Mur2Ac(oyl-L-Ala-gamma-D-Glu-L-Lys-D-Ala-D-Ala)](n+1)-di-trans,octa-cis-undecaprenyl diphosphate + di-trans,octa-cis-undecaprenyl diphosphate + H(+)</text>
        <dbReference type="Rhea" id="RHEA:23708"/>
        <dbReference type="Rhea" id="RHEA-COMP:9602"/>
        <dbReference type="Rhea" id="RHEA-COMP:9603"/>
        <dbReference type="ChEBI" id="CHEBI:15378"/>
        <dbReference type="ChEBI" id="CHEBI:58405"/>
        <dbReference type="ChEBI" id="CHEBI:60033"/>
        <dbReference type="ChEBI" id="CHEBI:78435"/>
        <dbReference type="EC" id="2.4.99.28"/>
    </reaction>
</comment>
<evidence type="ECO:0000256" key="6">
    <source>
        <dbReference type="ARBA" id="ARBA00023268"/>
    </source>
</evidence>
<name>K2ADV5_9BACT</name>
<dbReference type="InterPro" id="IPR001460">
    <property type="entry name" value="PCN-bd_Tpept"/>
</dbReference>
<dbReference type="InterPro" id="IPR023346">
    <property type="entry name" value="Lysozyme-like_dom_sf"/>
</dbReference>
<dbReference type="GO" id="GO:0008955">
    <property type="term" value="F:peptidoglycan glycosyltransferase activity"/>
    <property type="evidence" value="ECO:0007669"/>
    <property type="project" value="UniProtKB-EC"/>
</dbReference>
<keyword evidence="2" id="KW-0645">Protease</keyword>
<evidence type="ECO:0000256" key="2">
    <source>
        <dbReference type="ARBA" id="ARBA00022670"/>
    </source>
</evidence>
<accession>K2ADV5</accession>
<evidence type="ECO:0000256" key="1">
    <source>
        <dbReference type="ARBA" id="ARBA00022645"/>
    </source>
</evidence>
<dbReference type="InterPro" id="IPR050396">
    <property type="entry name" value="Glycosyltr_51/Transpeptidase"/>
</dbReference>
<keyword evidence="3 12" id="KW-0328">Glycosyltransferase</keyword>
<feature type="transmembrane region" description="Helical" evidence="9">
    <location>
        <begin position="7"/>
        <end position="27"/>
    </location>
</feature>
<protein>
    <recommendedName>
        <fullName evidence="7">peptidoglycan glycosyltransferase</fullName>
        <ecNumber evidence="7">2.4.99.28</ecNumber>
    </recommendedName>
</protein>
<dbReference type="Pfam" id="PF00912">
    <property type="entry name" value="Transgly"/>
    <property type="match status" value="1"/>
</dbReference>
<evidence type="ECO:0000313" key="12">
    <source>
        <dbReference type="EMBL" id="EKD66225.1"/>
    </source>
</evidence>
<evidence type="ECO:0000256" key="5">
    <source>
        <dbReference type="ARBA" id="ARBA00022801"/>
    </source>
</evidence>
<keyword evidence="9" id="KW-0812">Transmembrane</keyword>
<dbReference type="SUPFAM" id="SSF53955">
    <property type="entry name" value="Lysozyme-like"/>
    <property type="match status" value="1"/>
</dbReference>
<dbReference type="Gene3D" id="3.40.710.10">
    <property type="entry name" value="DD-peptidase/beta-lactamase superfamily"/>
    <property type="match status" value="1"/>
</dbReference>
<sequence>MKIKKKIIITSIILSLPVSYLFIKYLLPLNLNALPESSIIYDVNWVQIWEIPYEEKIRRKNISYDQIPEFYRKALVILEDKSFYTNNWVDLKWLVRSTIINLKSGQIVQGGSTISSQLIRNNLWLNERRSLWKKLQEFILALRLNWKYSKTEILEKYANQVYFGYLNYGLDSAANYYFWKSPENLTKAELIALLSIPKNPKLYDPYKNKQTFKTRFLIIAETLEKNNLIDKNELNSIKNEQLKLNKDHRDKLPYIRDFIAKKWIRENIIDTTIDYNLTKKIEELWDNSIFSLAWKNVWDYGILVLDRKSSELKVMIWGIDYYKQNWQVNSTLALRQPGSTIKPFNYLLAFANFGIKPTDTILDLPVNYSTDKWYSYEPKNYSTKYTGEVSLSDALAQSINIPAVKLLEKVWVWNLLNFLKKLWITSLTQDENFYGLALTLGVWEVSLYELTQAYNIFANDGKLCLTKYLKNAPLKCENIIEKKYTDDINYILSNRYFKLAGYPINSALDFADKKVFVKTGTSRNYRDNWTIGYTDNYIIWVWVGNKDASNMKWVSWATGAGEIFSKIVNFLEKDNTSDNSINLTKNTRKYLEITNPLDNEKYKIDEFVPSDAQKIKLEFSTNMAYDSYFWTLNNKKISSQFINLTNWKHILKINLEKNWEIIKENEVSFEVVN</sequence>
<dbReference type="EMBL" id="AMFJ01021646">
    <property type="protein sequence ID" value="EKD66225.1"/>
    <property type="molecule type" value="Genomic_DNA"/>
</dbReference>
<dbReference type="GO" id="GO:0008658">
    <property type="term" value="F:penicillin binding"/>
    <property type="evidence" value="ECO:0007669"/>
    <property type="project" value="InterPro"/>
</dbReference>
<comment type="caution">
    <text evidence="12">The sequence shown here is derived from an EMBL/GenBank/DDBJ whole genome shotgun (WGS) entry which is preliminary data.</text>
</comment>
<evidence type="ECO:0000256" key="3">
    <source>
        <dbReference type="ARBA" id="ARBA00022676"/>
    </source>
</evidence>
<keyword evidence="9" id="KW-1133">Transmembrane helix</keyword>
<dbReference type="Pfam" id="PF00905">
    <property type="entry name" value="Transpeptidase"/>
    <property type="match status" value="1"/>
</dbReference>